<dbReference type="PANTHER" id="PTHR45033:SF3">
    <property type="entry name" value="DEHYDROGENASE, PUTATIVE (AFU_ORTHOLOGUE AFUA_2G13270)-RELATED"/>
    <property type="match status" value="1"/>
</dbReference>
<reference evidence="2 3" key="1">
    <citation type="submission" date="2014-09" db="EMBL/GenBank/DDBJ databases">
        <authorList>
            <person name="Ellenberger Sabrina"/>
        </authorList>
    </citation>
    <scope>NUCLEOTIDE SEQUENCE [LARGE SCALE GENOMIC DNA]</scope>
    <source>
        <strain evidence="2 3">CBS 412.66</strain>
    </source>
</reference>
<evidence type="ECO:0000313" key="2">
    <source>
        <dbReference type="EMBL" id="CEP10409.1"/>
    </source>
</evidence>
<organism evidence="2 3">
    <name type="scientific">Parasitella parasitica</name>
    <dbReference type="NCBI Taxonomy" id="35722"/>
    <lineage>
        <taxon>Eukaryota</taxon>
        <taxon>Fungi</taxon>
        <taxon>Fungi incertae sedis</taxon>
        <taxon>Mucoromycota</taxon>
        <taxon>Mucoromycotina</taxon>
        <taxon>Mucoromycetes</taxon>
        <taxon>Mucorales</taxon>
        <taxon>Mucorineae</taxon>
        <taxon>Mucoraceae</taxon>
        <taxon>Parasitella</taxon>
    </lineage>
</organism>
<dbReference type="Pfam" id="PF00107">
    <property type="entry name" value="ADH_zinc_N"/>
    <property type="match status" value="1"/>
</dbReference>
<dbReference type="InterPro" id="IPR052711">
    <property type="entry name" value="Zinc_ADH-like"/>
</dbReference>
<feature type="domain" description="Enoyl reductase (ER)" evidence="1">
    <location>
        <begin position="19"/>
        <end position="341"/>
    </location>
</feature>
<evidence type="ECO:0000259" key="1">
    <source>
        <dbReference type="SMART" id="SM00829"/>
    </source>
</evidence>
<evidence type="ECO:0000313" key="3">
    <source>
        <dbReference type="Proteomes" id="UP000054107"/>
    </source>
</evidence>
<dbReference type="Gene3D" id="3.40.50.720">
    <property type="entry name" value="NAD(P)-binding Rossmann-like Domain"/>
    <property type="match status" value="1"/>
</dbReference>
<accession>A0A0B7N5W6</accession>
<dbReference type="PANTHER" id="PTHR45033">
    <property type="match status" value="1"/>
</dbReference>
<proteinExistence type="predicted"/>
<dbReference type="SUPFAM" id="SSF51735">
    <property type="entry name" value="NAD(P)-binding Rossmann-fold domains"/>
    <property type="match status" value="1"/>
</dbReference>
<dbReference type="InterPro" id="IPR036291">
    <property type="entry name" value="NAD(P)-bd_dom_sf"/>
</dbReference>
<dbReference type="Proteomes" id="UP000054107">
    <property type="component" value="Unassembled WGS sequence"/>
</dbReference>
<sequence length="353" mass="37480">MVSVTLSETATTESKFKYGLVLKEHAPAKPASNQALVKVQAAALNHRDVWILKGMYPGITMESVIGSDAVAYITENGTEELPVGQRVLLNPGCGWISDERGPENRFGILGLLPFAGTLTDEPIAMDHEELIACPQHLSNAEAAALPLAGLTAYRAVFTKALVKSDEHVLVTGIGGGVALAALQFAVAAGAHVYVTSSSPEKIKRAIELGAKGGVNYRDQNCIAELKKLLGSNQLSAVIDGAGGPLYNAYPKLMRTGGIIANYGQTASVKGVGFSMSHVLKNIDVRGSTMGSRKEFRDMVHFVDHHQIKPVVSHVWSGLNNKSLDQAIATMSNGDQFGKLVIEINNPNSGSPKL</sequence>
<dbReference type="EMBL" id="LN724060">
    <property type="protein sequence ID" value="CEP10409.1"/>
    <property type="molecule type" value="Genomic_DNA"/>
</dbReference>
<dbReference type="InterPro" id="IPR013154">
    <property type="entry name" value="ADH-like_N"/>
</dbReference>
<dbReference type="SMART" id="SM00829">
    <property type="entry name" value="PKS_ER"/>
    <property type="match status" value="1"/>
</dbReference>
<gene>
    <name evidence="2" type="primary">PARPA_04089.1 scaffold 11608</name>
</gene>
<keyword evidence="3" id="KW-1185">Reference proteome</keyword>
<dbReference type="STRING" id="35722.A0A0B7N5W6"/>
<dbReference type="Gene3D" id="3.90.180.10">
    <property type="entry name" value="Medium-chain alcohol dehydrogenases, catalytic domain"/>
    <property type="match status" value="1"/>
</dbReference>
<dbReference type="InterPro" id="IPR011032">
    <property type="entry name" value="GroES-like_sf"/>
</dbReference>
<dbReference type="SUPFAM" id="SSF50129">
    <property type="entry name" value="GroES-like"/>
    <property type="match status" value="1"/>
</dbReference>
<name>A0A0B7N5W6_9FUNG</name>
<dbReference type="InterPro" id="IPR020843">
    <property type="entry name" value="ER"/>
</dbReference>
<dbReference type="Pfam" id="PF08240">
    <property type="entry name" value="ADH_N"/>
    <property type="match status" value="1"/>
</dbReference>
<protein>
    <recommendedName>
        <fullName evidence="1">Enoyl reductase (ER) domain-containing protein</fullName>
    </recommendedName>
</protein>
<dbReference type="AlphaFoldDB" id="A0A0B7N5W6"/>
<dbReference type="GO" id="GO:0016491">
    <property type="term" value="F:oxidoreductase activity"/>
    <property type="evidence" value="ECO:0007669"/>
    <property type="project" value="InterPro"/>
</dbReference>
<dbReference type="OrthoDB" id="449487at2759"/>
<dbReference type="InterPro" id="IPR013149">
    <property type="entry name" value="ADH-like_C"/>
</dbReference>